<dbReference type="EMBL" id="UINC01003765">
    <property type="protein sequence ID" value="SVA09068.1"/>
    <property type="molecule type" value="Genomic_DNA"/>
</dbReference>
<dbReference type="InterPro" id="IPR003789">
    <property type="entry name" value="Asn/Gln_tRNA_amidoTrase-B-like"/>
</dbReference>
<accession>A0A381T0H4</accession>
<dbReference type="Gene3D" id="1.10.10.410">
    <property type="match status" value="1"/>
</dbReference>
<evidence type="ECO:0008006" key="2">
    <source>
        <dbReference type="Google" id="ProtNLM"/>
    </source>
</evidence>
<organism evidence="1">
    <name type="scientific">marine metagenome</name>
    <dbReference type="NCBI Taxonomy" id="408172"/>
    <lineage>
        <taxon>unclassified sequences</taxon>
        <taxon>metagenomes</taxon>
        <taxon>ecological metagenomes</taxon>
    </lineage>
</organism>
<protein>
    <recommendedName>
        <fullName evidence="2">GatB/YqeY domain-containing protein</fullName>
    </recommendedName>
</protein>
<dbReference type="Gene3D" id="1.10.1510.10">
    <property type="entry name" value="Uncharacterised protein YqeY/AIM41 PF09424, N-terminal domain"/>
    <property type="match status" value="1"/>
</dbReference>
<dbReference type="AlphaFoldDB" id="A0A381T0H4"/>
<dbReference type="InterPro" id="IPR042184">
    <property type="entry name" value="YqeY/Aim41_N"/>
</dbReference>
<dbReference type="GO" id="GO:0016884">
    <property type="term" value="F:carbon-nitrogen ligase activity, with glutamine as amido-N-donor"/>
    <property type="evidence" value="ECO:0007669"/>
    <property type="project" value="InterPro"/>
</dbReference>
<dbReference type="Pfam" id="PF09424">
    <property type="entry name" value="YqeY"/>
    <property type="match status" value="1"/>
</dbReference>
<gene>
    <name evidence="1" type="ORF">METZ01_LOCUS61922</name>
</gene>
<proteinExistence type="predicted"/>
<dbReference type="InterPro" id="IPR019004">
    <property type="entry name" value="YqeY/Aim41"/>
</dbReference>
<name>A0A381T0H4_9ZZZZ</name>
<reference evidence="1" key="1">
    <citation type="submission" date="2018-05" db="EMBL/GenBank/DDBJ databases">
        <authorList>
            <person name="Lanie J.A."/>
            <person name="Ng W.-L."/>
            <person name="Kazmierczak K.M."/>
            <person name="Andrzejewski T.M."/>
            <person name="Davidsen T.M."/>
            <person name="Wayne K.J."/>
            <person name="Tettelin H."/>
            <person name="Glass J.I."/>
            <person name="Rusch D."/>
            <person name="Podicherti R."/>
            <person name="Tsui H.-C.T."/>
            <person name="Winkler M.E."/>
        </authorList>
    </citation>
    <scope>NUCLEOTIDE SEQUENCE</scope>
</reference>
<sequence>MKSREKTTVNVLRMILSDLHNRKIAAGEDLDKEQIVAALRTAVKQRREAAEQFSQGGRQDRAEAELGEIEVIKAYLPKLLESDELSAAVDEAIANTGASLPSDMGKVMGQLMSRYQGRVDGKLANALVRQRLAG</sequence>
<dbReference type="PANTHER" id="PTHR28055:SF1">
    <property type="entry name" value="ALTERED INHERITANCE OF MITOCHONDRIA PROTEIN 41, MITOCHONDRIAL"/>
    <property type="match status" value="1"/>
</dbReference>
<dbReference type="PANTHER" id="PTHR28055">
    <property type="entry name" value="ALTERED INHERITANCE OF MITOCHONDRIA PROTEIN 41, MITOCHONDRIAL"/>
    <property type="match status" value="1"/>
</dbReference>
<dbReference type="SUPFAM" id="SSF89095">
    <property type="entry name" value="GatB/YqeY motif"/>
    <property type="match status" value="1"/>
</dbReference>
<dbReference type="InterPro" id="IPR023168">
    <property type="entry name" value="GatB_Yqey_C_2"/>
</dbReference>
<evidence type="ECO:0000313" key="1">
    <source>
        <dbReference type="EMBL" id="SVA09068.1"/>
    </source>
</evidence>